<comment type="caution">
    <text evidence="1">The sequence shown here is derived from an EMBL/GenBank/DDBJ whole genome shotgun (WGS) entry which is preliminary data.</text>
</comment>
<organism evidence="1 2">
    <name type="scientific">Caerostris darwini</name>
    <dbReference type="NCBI Taxonomy" id="1538125"/>
    <lineage>
        <taxon>Eukaryota</taxon>
        <taxon>Metazoa</taxon>
        <taxon>Ecdysozoa</taxon>
        <taxon>Arthropoda</taxon>
        <taxon>Chelicerata</taxon>
        <taxon>Arachnida</taxon>
        <taxon>Araneae</taxon>
        <taxon>Araneomorphae</taxon>
        <taxon>Entelegynae</taxon>
        <taxon>Araneoidea</taxon>
        <taxon>Araneidae</taxon>
        <taxon>Caerostris</taxon>
    </lineage>
</organism>
<accession>A0AAV4WVS0</accession>
<evidence type="ECO:0000313" key="2">
    <source>
        <dbReference type="Proteomes" id="UP001054837"/>
    </source>
</evidence>
<name>A0AAV4WVS0_9ARAC</name>
<dbReference type="Proteomes" id="UP001054837">
    <property type="component" value="Unassembled WGS sequence"/>
</dbReference>
<reference evidence="1 2" key="1">
    <citation type="submission" date="2021-06" db="EMBL/GenBank/DDBJ databases">
        <title>Caerostris darwini draft genome.</title>
        <authorList>
            <person name="Kono N."/>
            <person name="Arakawa K."/>
        </authorList>
    </citation>
    <scope>NUCLEOTIDE SEQUENCE [LARGE SCALE GENOMIC DNA]</scope>
</reference>
<evidence type="ECO:0000313" key="1">
    <source>
        <dbReference type="EMBL" id="GIY85623.1"/>
    </source>
</evidence>
<gene>
    <name evidence="1" type="ORF">CDAR_205521</name>
</gene>
<dbReference type="EMBL" id="BPLQ01015067">
    <property type="protein sequence ID" value="GIY85623.1"/>
    <property type="molecule type" value="Genomic_DNA"/>
</dbReference>
<proteinExistence type="predicted"/>
<dbReference type="AlphaFoldDB" id="A0AAV4WVS0"/>
<protein>
    <submittedName>
        <fullName evidence="1">Uncharacterized protein</fullName>
    </submittedName>
</protein>
<sequence>MYEGLYLSRRIWSSSPAPPTPPLTPQACTAENKRFGCGKFTQCIAPRAPELALAPSGVGGGFFPDGNR</sequence>
<keyword evidence="2" id="KW-1185">Reference proteome</keyword>